<feature type="active site" description="For nuclease activity" evidence="15">
    <location>
        <position position="1391"/>
    </location>
</feature>
<comment type="catalytic activity">
    <reaction evidence="13 15">
        <text>Couples ATP hydrolysis with the unwinding of duplex DNA by translocating in the 3'-5' direction.</text>
        <dbReference type="EC" id="5.6.2.4"/>
    </reaction>
</comment>
<dbReference type="Pfam" id="PF00580">
    <property type="entry name" value="UvrD-helicase"/>
    <property type="match status" value="1"/>
</dbReference>
<feature type="region of interest" description="DNA-binding and helicase activity, interacts with RecC" evidence="15">
    <location>
        <begin position="1"/>
        <end position="1083"/>
    </location>
</feature>
<dbReference type="GO" id="GO:0016887">
    <property type="term" value="F:ATP hydrolysis activity"/>
    <property type="evidence" value="ECO:0007669"/>
    <property type="project" value="RHEA"/>
</dbReference>
<keyword evidence="21" id="KW-1185">Reference proteome</keyword>
<dbReference type="EC" id="3.1.11.5" evidence="15"/>
<feature type="domain" description="UvrD-like helicase C-terminal" evidence="19">
    <location>
        <begin position="621"/>
        <end position="926"/>
    </location>
</feature>
<dbReference type="PROSITE" id="PS51217">
    <property type="entry name" value="UVRD_HELICASE_CTER"/>
    <property type="match status" value="1"/>
</dbReference>
<keyword evidence="11 15" id="KW-0234">DNA repair</keyword>
<dbReference type="RefSeq" id="WP_078306546.1">
    <property type="nucleotide sequence ID" value="NZ_MUYT01000004.1"/>
</dbReference>
<keyword evidence="8 15" id="KW-0067">ATP-binding</keyword>
<evidence type="ECO:0000256" key="1">
    <source>
        <dbReference type="ARBA" id="ARBA00022722"/>
    </source>
</evidence>
<evidence type="ECO:0000256" key="11">
    <source>
        <dbReference type="ARBA" id="ARBA00023204"/>
    </source>
</evidence>
<evidence type="ECO:0000256" key="4">
    <source>
        <dbReference type="ARBA" id="ARBA00022763"/>
    </source>
</evidence>
<keyword evidence="12 15" id="KW-0413">Isomerase</keyword>
<dbReference type="EC" id="5.6.2.4" evidence="15"/>
<evidence type="ECO:0000256" key="10">
    <source>
        <dbReference type="ARBA" id="ARBA00023125"/>
    </source>
</evidence>
<evidence type="ECO:0000256" key="16">
    <source>
        <dbReference type="PROSITE-ProRule" id="PRU00560"/>
    </source>
</evidence>
<evidence type="ECO:0000256" key="6">
    <source>
        <dbReference type="ARBA" id="ARBA00022806"/>
    </source>
</evidence>
<comment type="similarity">
    <text evidence="15">Belongs to the helicase family. UvrD subfamily.</text>
</comment>
<dbReference type="InterPro" id="IPR014016">
    <property type="entry name" value="UvrD-like_ATP-bd"/>
</dbReference>
<evidence type="ECO:0000256" key="5">
    <source>
        <dbReference type="ARBA" id="ARBA00022801"/>
    </source>
</evidence>
<reference evidence="20 21" key="1">
    <citation type="submission" date="2017-02" db="EMBL/GenBank/DDBJ databases">
        <title>Draft genome sequence of Moraxella lincolnii CCUG 9405T type strain.</title>
        <authorList>
            <person name="Salva-Serra F."/>
            <person name="Engstrom-Jakobsson H."/>
            <person name="Thorell K."/>
            <person name="Jaen-Luchoro D."/>
            <person name="Gonzales-Siles L."/>
            <person name="Karlsson R."/>
            <person name="Yazdan S."/>
            <person name="Boulund F."/>
            <person name="Johnning A."/>
            <person name="Engstrand L."/>
            <person name="Kristiansson E."/>
            <person name="Moore E."/>
        </authorList>
    </citation>
    <scope>NUCLEOTIDE SEQUENCE [LARGE SCALE GENOMIC DNA]</scope>
    <source>
        <strain evidence="20 21">CCUG 9405</strain>
    </source>
</reference>
<dbReference type="EMBL" id="MUYT01000004">
    <property type="protein sequence ID" value="OOS21589.1"/>
    <property type="molecule type" value="Genomic_DNA"/>
</dbReference>
<comment type="function">
    <text evidence="15">A helicase/nuclease that prepares dsDNA breaks (DSB) for recombinational DNA repair. Binds to DSBs and unwinds DNA via a highly rapid and processive ATP-dependent bidirectional helicase activity. Unwinds dsDNA until it encounters a Chi (crossover hotspot instigator) sequence from the 3' direction. Cuts ssDNA a few nucleotides 3' to the Chi site. The properties and activities of the enzyme are changed at Chi. The Chi-altered holoenzyme produces a long 3'-ssDNA overhang and facilitates RecA-binding to the ssDNA for homologous DNA recombination and repair. Holoenzyme degrades any linearized DNA that is unable to undergo homologous recombination. In the holoenzyme this subunit contributes ATPase, 3'-5' helicase, exonuclease activity and loads RecA onto ssDNA.</text>
</comment>
<keyword evidence="9 15" id="KW-0460">Magnesium</keyword>
<evidence type="ECO:0000259" key="19">
    <source>
        <dbReference type="PROSITE" id="PS51217"/>
    </source>
</evidence>
<dbReference type="InterPro" id="IPR038726">
    <property type="entry name" value="PDDEXK_AddAB-type"/>
</dbReference>
<dbReference type="GO" id="GO:0000724">
    <property type="term" value="P:double-strand break repair via homologous recombination"/>
    <property type="evidence" value="ECO:0007669"/>
    <property type="project" value="UniProtKB-UniRule"/>
</dbReference>
<evidence type="ECO:0000256" key="7">
    <source>
        <dbReference type="ARBA" id="ARBA00022839"/>
    </source>
</evidence>
<dbReference type="InterPro" id="IPR027417">
    <property type="entry name" value="P-loop_NTPase"/>
</dbReference>
<dbReference type="HAMAP" id="MF_01485">
    <property type="entry name" value="RecB"/>
    <property type="match status" value="1"/>
</dbReference>
<keyword evidence="1 15" id="KW-0540">Nuclease</keyword>
<dbReference type="Proteomes" id="UP000191094">
    <property type="component" value="Unassembled WGS sequence"/>
</dbReference>
<comment type="catalytic activity">
    <reaction evidence="14 15">
        <text>ATP + H2O = ADP + phosphate + H(+)</text>
        <dbReference type="Rhea" id="RHEA:13065"/>
        <dbReference type="ChEBI" id="CHEBI:15377"/>
        <dbReference type="ChEBI" id="CHEBI:15378"/>
        <dbReference type="ChEBI" id="CHEBI:30616"/>
        <dbReference type="ChEBI" id="CHEBI:43474"/>
        <dbReference type="ChEBI" id="CHEBI:456216"/>
        <dbReference type="EC" id="5.6.2.4"/>
    </reaction>
</comment>
<keyword evidence="5 15" id="KW-0378">Hydrolase</keyword>
<dbReference type="GO" id="GO:0009338">
    <property type="term" value="C:exodeoxyribonuclease V complex"/>
    <property type="evidence" value="ECO:0007669"/>
    <property type="project" value="TreeGrafter"/>
</dbReference>
<keyword evidence="3 15" id="KW-0547">Nucleotide-binding</keyword>
<comment type="domain">
    <text evidence="15">The N-terminal DNA-binding domain is a ssDNA-dependent ATPase and has ATP-dependent 3'-5' helicase function. This domain interacts with RecC.</text>
</comment>
<dbReference type="GO" id="GO:0043138">
    <property type="term" value="F:3'-5' DNA helicase activity"/>
    <property type="evidence" value="ECO:0007669"/>
    <property type="project" value="UniProtKB-UniRule"/>
</dbReference>
<keyword evidence="7 15" id="KW-0269">Exonuclease</keyword>
<comment type="subunit">
    <text evidence="15">Heterotrimer of RecB, RecC and RecD. All subunits contribute to DNA-binding. Interacts with RecA.</text>
</comment>
<feature type="compositionally biased region" description="Basic and acidic residues" evidence="17">
    <location>
        <begin position="130"/>
        <end position="141"/>
    </location>
</feature>
<dbReference type="Pfam" id="PF13361">
    <property type="entry name" value="UvrD_C"/>
    <property type="match status" value="1"/>
</dbReference>
<protein>
    <recommendedName>
        <fullName evidence="15">RecBCD enzyme subunit RecB</fullName>
        <ecNumber evidence="15">3.1.11.5</ecNumber>
        <ecNumber evidence="15">5.6.2.4</ecNumber>
    </recommendedName>
    <alternativeName>
        <fullName evidence="15">DNA 3'-5' helicase subunit RecB</fullName>
    </alternativeName>
    <alternativeName>
        <fullName evidence="15">Exonuclease V subunit RecB</fullName>
        <shortName evidence="15">ExoV subunit RecB</shortName>
    </alternativeName>
    <alternativeName>
        <fullName evidence="15">Helicase/nuclease RecBCD subunit RecB</fullName>
    </alternativeName>
</protein>
<dbReference type="GO" id="GO:0008854">
    <property type="term" value="F:exodeoxyribonuclease V activity"/>
    <property type="evidence" value="ECO:0007669"/>
    <property type="project" value="UniProtKB-EC"/>
</dbReference>
<dbReference type="CDD" id="cd22352">
    <property type="entry name" value="RecB_C-like"/>
    <property type="match status" value="1"/>
</dbReference>
<dbReference type="InterPro" id="IPR011335">
    <property type="entry name" value="Restrct_endonuc-II-like"/>
</dbReference>
<comment type="caution">
    <text evidence="20">The sequence shown here is derived from an EMBL/GenBank/DDBJ whole genome shotgun (WGS) entry which is preliminary data.</text>
</comment>
<dbReference type="Gene3D" id="3.40.50.300">
    <property type="entry name" value="P-loop containing nucleotide triphosphate hydrolases"/>
    <property type="match status" value="4"/>
</dbReference>
<evidence type="ECO:0000256" key="15">
    <source>
        <dbReference type="HAMAP-Rule" id="MF_01485"/>
    </source>
</evidence>
<name>A0A1T0CH36_9GAMM</name>
<dbReference type="Gene3D" id="1.10.486.10">
    <property type="entry name" value="PCRA, domain 4"/>
    <property type="match status" value="1"/>
</dbReference>
<dbReference type="SUPFAM" id="SSF52980">
    <property type="entry name" value="Restriction endonuclease-like"/>
    <property type="match status" value="1"/>
</dbReference>
<dbReference type="GO" id="GO:0000287">
    <property type="term" value="F:magnesium ion binding"/>
    <property type="evidence" value="ECO:0007669"/>
    <property type="project" value="UniProtKB-UniRule"/>
</dbReference>
<feature type="region of interest" description="Disordered" evidence="17">
    <location>
        <begin position="121"/>
        <end position="146"/>
    </location>
</feature>
<comment type="miscellaneous">
    <text evidence="15">In the RecBCD complex, RecB has a slow 3'-5' helicase, an exonuclease activity and loads RecA onto ssDNA, RecD has a fast 5'-3' helicase activity, while RecC stimulates the ATPase and processivity of the RecB helicase and contributes to recognition of the Chi site.</text>
</comment>
<comment type="cofactor">
    <cofactor evidence="15">
        <name>Mg(2+)</name>
        <dbReference type="ChEBI" id="CHEBI:18420"/>
    </cofactor>
    <text evidence="15">Binds 1 Mg(2+) ion per subunit.</text>
</comment>
<dbReference type="GO" id="GO:0005829">
    <property type="term" value="C:cytosol"/>
    <property type="evidence" value="ECO:0007669"/>
    <property type="project" value="TreeGrafter"/>
</dbReference>
<evidence type="ECO:0000313" key="20">
    <source>
        <dbReference type="EMBL" id="OOS21589.1"/>
    </source>
</evidence>
<dbReference type="Gene3D" id="3.90.320.10">
    <property type="match status" value="1"/>
</dbReference>
<evidence type="ECO:0000256" key="14">
    <source>
        <dbReference type="ARBA" id="ARBA00048988"/>
    </source>
</evidence>
<organism evidence="20 21">
    <name type="scientific">Lwoffella lincolnii</name>
    <dbReference type="NCBI Taxonomy" id="90241"/>
    <lineage>
        <taxon>Bacteria</taxon>
        <taxon>Pseudomonadati</taxon>
        <taxon>Pseudomonadota</taxon>
        <taxon>Gammaproteobacteria</taxon>
        <taxon>Moraxellales</taxon>
        <taxon>Moraxellaceae</taxon>
        <taxon>Lwoffella</taxon>
    </lineage>
</organism>
<dbReference type="STRING" id="90241.B0682_02605"/>
<dbReference type="PROSITE" id="PS51198">
    <property type="entry name" value="UVRD_HELICASE_ATP_BIND"/>
    <property type="match status" value="1"/>
</dbReference>
<evidence type="ECO:0000256" key="9">
    <source>
        <dbReference type="ARBA" id="ARBA00022842"/>
    </source>
</evidence>
<feature type="domain" description="UvrD-like helicase ATP-binding" evidence="18">
    <location>
        <begin position="22"/>
        <end position="567"/>
    </location>
</feature>
<evidence type="ECO:0000259" key="18">
    <source>
        <dbReference type="PROSITE" id="PS51198"/>
    </source>
</evidence>
<gene>
    <name evidence="15" type="primary">recB</name>
    <name evidence="20" type="ORF">B0682_02605</name>
</gene>
<dbReference type="SUPFAM" id="SSF52540">
    <property type="entry name" value="P-loop containing nucleoside triphosphate hydrolases"/>
    <property type="match status" value="1"/>
</dbReference>
<comment type="domain">
    <text evidence="15">The C-terminal domain has nuclease activity and interacts with RecD. It interacts with RecA, facilitating its loading onto ssDNA.</text>
</comment>
<comment type="catalytic activity">
    <reaction evidence="15">
        <text>Exonucleolytic cleavage (in the presence of ATP) in either 5'- to 3'- or 3'- to 5'-direction to yield 5'-phosphooligonucleotides.</text>
        <dbReference type="EC" id="3.1.11.5"/>
    </reaction>
</comment>
<evidence type="ECO:0000256" key="12">
    <source>
        <dbReference type="ARBA" id="ARBA00023235"/>
    </source>
</evidence>
<dbReference type="InterPro" id="IPR014017">
    <property type="entry name" value="DNA_helicase_UvrD-like_C"/>
</dbReference>
<feature type="region of interest" description="Nuclease activity, interacts with RecD and RecA" evidence="15">
    <location>
        <begin position="1121"/>
        <end position="1501"/>
    </location>
</feature>
<feature type="binding site" evidence="16">
    <location>
        <begin position="43"/>
        <end position="50"/>
    </location>
    <ligand>
        <name>ATP</name>
        <dbReference type="ChEBI" id="CHEBI:30616"/>
    </ligand>
</feature>
<dbReference type="PANTHER" id="PTHR11070">
    <property type="entry name" value="UVRD / RECB / PCRA DNA HELICASE FAMILY MEMBER"/>
    <property type="match status" value="1"/>
</dbReference>
<keyword evidence="4 15" id="KW-0227">DNA damage</keyword>
<dbReference type="Pfam" id="PF12705">
    <property type="entry name" value="PDDEXK_1"/>
    <property type="match status" value="1"/>
</dbReference>
<dbReference type="GO" id="GO:0003677">
    <property type="term" value="F:DNA binding"/>
    <property type="evidence" value="ECO:0007669"/>
    <property type="project" value="UniProtKB-UniRule"/>
</dbReference>
<feature type="binding site" evidence="15">
    <location>
        <position position="1391"/>
    </location>
    <ligand>
        <name>Mg(2+)</name>
        <dbReference type="ChEBI" id="CHEBI:18420"/>
    </ligand>
</feature>
<evidence type="ECO:0000256" key="3">
    <source>
        <dbReference type="ARBA" id="ARBA00022741"/>
    </source>
</evidence>
<keyword evidence="2 15" id="KW-0479">Metal-binding</keyword>
<dbReference type="PANTHER" id="PTHR11070:SF23">
    <property type="entry name" value="RECBCD ENZYME SUBUNIT RECB"/>
    <property type="match status" value="1"/>
</dbReference>
<evidence type="ECO:0000256" key="2">
    <source>
        <dbReference type="ARBA" id="ARBA00022723"/>
    </source>
</evidence>
<evidence type="ECO:0000256" key="13">
    <source>
        <dbReference type="ARBA" id="ARBA00034617"/>
    </source>
</evidence>
<keyword evidence="6 15" id="KW-0347">Helicase</keyword>
<evidence type="ECO:0000313" key="21">
    <source>
        <dbReference type="Proteomes" id="UP000191094"/>
    </source>
</evidence>
<feature type="binding site" evidence="15">
    <location>
        <position position="1378"/>
    </location>
    <ligand>
        <name>Mg(2+)</name>
        <dbReference type="ChEBI" id="CHEBI:18420"/>
    </ligand>
</feature>
<accession>A0A1T0CH36</accession>
<dbReference type="OrthoDB" id="9810135at2"/>
<dbReference type="GO" id="GO:0005524">
    <property type="term" value="F:ATP binding"/>
    <property type="evidence" value="ECO:0007669"/>
    <property type="project" value="UniProtKB-UniRule"/>
</dbReference>
<dbReference type="InterPro" id="IPR000212">
    <property type="entry name" value="DNA_helicase_UvrD/REP"/>
</dbReference>
<dbReference type="InterPro" id="IPR004586">
    <property type="entry name" value="RecB"/>
</dbReference>
<feature type="binding site" evidence="15">
    <location>
        <position position="1228"/>
    </location>
    <ligand>
        <name>Mg(2+)</name>
        <dbReference type="ChEBI" id="CHEBI:18420"/>
    </ligand>
</feature>
<dbReference type="InterPro" id="IPR011604">
    <property type="entry name" value="PDDEXK-like_dom_sf"/>
</dbReference>
<proteinExistence type="inferred from homology"/>
<evidence type="ECO:0000256" key="17">
    <source>
        <dbReference type="SAM" id="MobiDB-lite"/>
    </source>
</evidence>
<evidence type="ECO:0000256" key="8">
    <source>
        <dbReference type="ARBA" id="ARBA00022840"/>
    </source>
</evidence>
<keyword evidence="10 15" id="KW-0238">DNA-binding</keyword>
<sequence length="1501" mass="171973">MNNAMTNALPNPTIHNHHINHLNHQVILPATDIPLYGHHLIEASAGTGKTWTLSGIVLRLLIEGKRQPEQMICSTFTRAAAAELRERIYDRLLDFNHALEWLLQLSMRSIHQQALFGSVSDDESANKNSLSKDKTQTDDKSKKKTDKRKNIKNYLIDLANQSDIQKLKDRINDKVNLHLLTHIIEHHHTYPINQAIQRTRHLLTTLDKLFVSTLDSLAQKWLSEFANETGHTSHIRISEDQDEHIDIIIHNHIRQFYSDLYHNDKLTHQLLLKNQSYQVSDFRKAVERGLNFLSVPIDENPQQTFNFEKYDQIIKQILQIGWAELEPYFDANYRKQQKMFVNGKLGKNLPTMPQFFAVLSEHPYDFVKHLPKEAQDFWHGFQEYVMGEEDATGKVKGFNANSQTQRQAFDALNIIEHLKQLSVQQDALTTHLQNVHQQLLVSIVKQVREQLPKRLAELGETTFSLQMQKLNHALLGKHGESLAKLIRHRYPIALIDESQDINGEQATVIQRVYLSGQSSHRHAFLLLVGDPKQAIYGFRGGDVANYNQIKTHFANSTYRLVQNFRSTQGLVEALNHWFGQGQIPSSNRPLDNKPDNNSPLADLGELGKGIYYQHMKAHREQGKLLLSNLLLSNITKSIADTDTKADTKVTDTRTIPPVSIIHLPYKESNDVIQTTAQHIAKLLQSSSQLDGRMVKPSDIAVLAKTHTDLDGIQRQLVKLGILANKSASSNIFESVMAQELLAILQALQNPYSQNHINRTLVSQSRAMTLEQVKRWQDNQHTNDKNSLSKHPKNTINHYEQYQQTLNNIAKSWQKKGTMAVLNAVLSLSICPYYLNSVNNSDSFNQQQLGKNVWQTLSQQENAERLLLNLRQLLDIIGEHTRKMGEFEIIDWLSTLIESPPNHDWATSLPIASSEGVKLMTIHGSKGLEFPIVYVLGMSASAKKSNDDFHLYAYVDDVNHIDAQNDVQKSHVFSLQTQALTFRRLSATPHRHANKQDNQIAQIELKENFDELKRLFYVAMTRASEQLFIVIKDRYNTSDIQWRPLNHWLDCVNSKDYHLPVRLQPYIGWFDGDASDKELPITKPSKPLNQISQSDVGISTLQPQQIDYPDYHSVIKQTHFVGWGRTSFTALSRLLNQPDNHLNGIINHQDNASNLFNDDLLNDGQSLKQDNLDYQTLDYQTVMMMEQEPNIRPTSQQSNKQDKPSLDNISNNNIRFNFIKGANAGSFLHKVLEKLSTEKPNTDDSQSKLIDKHLLEYDLPKRYSSQWQPLSDVIKLDTTKDADNTKATNLSHQQLIMWLQSIMQTPFVASNICLNDLPAQQLKAEMSFNMGMQGKLDLTKLADTIAQHLPNDPDKHVHFVVNELSTNQFELRYLKGEMDLVYEHHGKFYVVDYKSNYLGNQLSDYHFDVLQVAMSKAGYWLQAMIYQVALHRLLKMRLKNYHGNEQRYLGAVEYVFLRGFGADFIDDNAHNANNTNNDNQAKMGSIHWEIPIGLIHALDKFL</sequence>